<evidence type="ECO:0000256" key="1">
    <source>
        <dbReference type="SAM" id="MobiDB-lite"/>
    </source>
</evidence>
<proteinExistence type="predicted"/>
<feature type="compositionally biased region" description="Polar residues" evidence="1">
    <location>
        <begin position="49"/>
        <end position="72"/>
    </location>
</feature>
<organism evidence="2">
    <name type="scientific">Nothobranchius korthausae</name>
    <dbReference type="NCBI Taxonomy" id="1143690"/>
    <lineage>
        <taxon>Eukaryota</taxon>
        <taxon>Metazoa</taxon>
        <taxon>Chordata</taxon>
        <taxon>Craniata</taxon>
        <taxon>Vertebrata</taxon>
        <taxon>Euteleostomi</taxon>
        <taxon>Actinopterygii</taxon>
        <taxon>Neopterygii</taxon>
        <taxon>Teleostei</taxon>
        <taxon>Neoteleostei</taxon>
        <taxon>Acanthomorphata</taxon>
        <taxon>Ovalentaria</taxon>
        <taxon>Atherinomorphae</taxon>
        <taxon>Cyprinodontiformes</taxon>
        <taxon>Nothobranchiidae</taxon>
        <taxon>Nothobranchius</taxon>
    </lineage>
</organism>
<feature type="non-terminal residue" evidence="2">
    <location>
        <position position="72"/>
    </location>
</feature>
<reference evidence="2" key="1">
    <citation type="submission" date="2016-05" db="EMBL/GenBank/DDBJ databases">
        <authorList>
            <person name="Lavstsen T."/>
            <person name="Jespersen J.S."/>
        </authorList>
    </citation>
    <scope>NUCLEOTIDE SEQUENCE</scope>
    <source>
        <tissue evidence="2">Brain</tissue>
    </source>
</reference>
<reference evidence="2" key="2">
    <citation type="submission" date="2016-06" db="EMBL/GenBank/DDBJ databases">
        <title>The genome of a short-lived fish provides insights into sex chromosome evolution and the genetic control of aging.</title>
        <authorList>
            <person name="Reichwald K."/>
            <person name="Felder M."/>
            <person name="Petzold A."/>
            <person name="Koch P."/>
            <person name="Groth M."/>
            <person name="Platzer M."/>
        </authorList>
    </citation>
    <scope>NUCLEOTIDE SEQUENCE</scope>
    <source>
        <tissue evidence="2">Brain</tissue>
    </source>
</reference>
<name>A0A1A8HAM3_9TELE</name>
<accession>A0A1A8HAM3</accession>
<sequence length="72" mass="7497">PTPKSVQGGRRMRECVRGITAALLFVRMARSELLLASASMAEAVLGPTSLASSSTCPSTHSGFTRSSNTTPT</sequence>
<gene>
    <name evidence="2" type="primary">HGF</name>
</gene>
<feature type="non-terminal residue" evidence="2">
    <location>
        <position position="1"/>
    </location>
</feature>
<protein>
    <submittedName>
        <fullName evidence="2">Hepatocyte growth factor (Hepapoietin A, scatter factor)</fullName>
    </submittedName>
</protein>
<evidence type="ECO:0000313" key="2">
    <source>
        <dbReference type="EMBL" id="SBQ80269.1"/>
    </source>
</evidence>
<dbReference type="EMBL" id="HAEC01012052">
    <property type="protein sequence ID" value="SBQ80269.1"/>
    <property type="molecule type" value="Transcribed_RNA"/>
</dbReference>
<dbReference type="AlphaFoldDB" id="A0A1A8HAM3"/>
<feature type="region of interest" description="Disordered" evidence="1">
    <location>
        <begin position="48"/>
        <end position="72"/>
    </location>
</feature>